<dbReference type="GO" id="GO:0004519">
    <property type="term" value="F:endonuclease activity"/>
    <property type="evidence" value="ECO:0007669"/>
    <property type="project" value="UniProtKB-KW"/>
</dbReference>
<keyword evidence="6" id="KW-1185">Reference proteome</keyword>
<evidence type="ECO:0000256" key="1">
    <source>
        <dbReference type="SAM" id="Coils"/>
    </source>
</evidence>
<name>A0ABV7QGN6_9PSEU</name>
<feature type="region of interest" description="Disordered" evidence="2">
    <location>
        <begin position="370"/>
        <end position="389"/>
    </location>
</feature>
<dbReference type="EMBL" id="JBHRWI010000022">
    <property type="protein sequence ID" value="MFC3512487.1"/>
    <property type="molecule type" value="Genomic_DNA"/>
</dbReference>
<comment type="caution">
    <text evidence="5">The sequence shown here is derived from an EMBL/GenBank/DDBJ whole genome shotgun (WGS) entry which is preliminary data.</text>
</comment>
<feature type="domain" description="ScoMcrA-like N-terminal head" evidence="4">
    <location>
        <begin position="4"/>
        <end position="89"/>
    </location>
</feature>
<proteinExistence type="predicted"/>
<dbReference type="InterPro" id="IPR003615">
    <property type="entry name" value="HNH_nuc"/>
</dbReference>
<keyword evidence="5" id="KW-0540">Nuclease</keyword>
<feature type="coiled-coil region" evidence="1">
    <location>
        <begin position="146"/>
        <end position="198"/>
    </location>
</feature>
<keyword evidence="1" id="KW-0175">Coiled coil</keyword>
<dbReference type="InterPro" id="IPR058807">
    <property type="entry name" value="ScoMcrA_N"/>
</dbReference>
<dbReference type="Proteomes" id="UP001595764">
    <property type="component" value="Unassembled WGS sequence"/>
</dbReference>
<keyword evidence="5" id="KW-0255">Endonuclease</keyword>
<dbReference type="RefSeq" id="WP_377871668.1">
    <property type="nucleotide sequence ID" value="NZ_JBHMAY010000032.1"/>
</dbReference>
<evidence type="ECO:0000313" key="5">
    <source>
        <dbReference type="EMBL" id="MFC3512487.1"/>
    </source>
</evidence>
<evidence type="ECO:0000313" key="6">
    <source>
        <dbReference type="Proteomes" id="UP001595764"/>
    </source>
</evidence>
<dbReference type="Pfam" id="PF13391">
    <property type="entry name" value="HNH_2"/>
    <property type="match status" value="1"/>
</dbReference>
<evidence type="ECO:0000259" key="4">
    <source>
        <dbReference type="Pfam" id="PF26345"/>
    </source>
</evidence>
<dbReference type="Pfam" id="PF26345">
    <property type="entry name" value="ScoMcrA_N"/>
    <property type="match status" value="1"/>
</dbReference>
<protein>
    <submittedName>
        <fullName evidence="5">HNH endonuclease</fullName>
    </submittedName>
</protein>
<gene>
    <name evidence="5" type="ORF">ACFORO_20125</name>
</gene>
<organism evidence="5 6">
    <name type="scientific">Amycolatopsis halotolerans</name>
    <dbReference type="NCBI Taxonomy" id="330083"/>
    <lineage>
        <taxon>Bacteria</taxon>
        <taxon>Bacillati</taxon>
        <taxon>Actinomycetota</taxon>
        <taxon>Actinomycetes</taxon>
        <taxon>Pseudonocardiales</taxon>
        <taxon>Pseudonocardiaceae</taxon>
        <taxon>Amycolatopsis</taxon>
    </lineage>
</organism>
<evidence type="ECO:0000259" key="3">
    <source>
        <dbReference type="Pfam" id="PF13391"/>
    </source>
</evidence>
<sequence length="508" mass="57189">MSISDLTRAVVHAAMMEHDEYGAEAFCTEYGFEIGCEYVLVNGEHRYGIQALAAAAHAFLPGHIPLTPAEVADVGAVRKKLTALKFTVETRRLPNWTRNDLILACALLFENNREAASARDSRVRQLSHLLRSAVAPDEYGDKFRSARSVQDKLRDLQTRLREHTEAPARGSELADEVLREFERNQKEMQEKAEEIRSEMDRGAWALFSAEGKRKYDGNGGYPDVLGDQYVYDNLVSNSLQMRVGDLVVLWDAEQVHGVSRIERIDSQPDVLKPKQVCPNCGRSYFEPRKTRHPRYRCRHDNCRHEFDEPRAETRSVTQFVATYGTGYRPADGSISRDQVHARLRDKAAQNAIRRLDHAAMLTLLEDSTVSVPPRKPRKRKTPVGGHREGKTKIRLGQASFRDNLLAEHGARCAITGPCPDAALEAAHLISFAKNESHENGLLLRADVHKLFDRGLLAVHPDTLRVEIAPALAGYGYYNDFEGVSIPEGLDRAVVRDLYLTVTAKWKEE</sequence>
<feature type="domain" description="HNH nuclease" evidence="3">
    <location>
        <begin position="412"/>
        <end position="458"/>
    </location>
</feature>
<evidence type="ECO:0000256" key="2">
    <source>
        <dbReference type="SAM" id="MobiDB-lite"/>
    </source>
</evidence>
<accession>A0ABV7QGN6</accession>
<reference evidence="6" key="1">
    <citation type="journal article" date="2019" name="Int. J. Syst. Evol. Microbiol.">
        <title>The Global Catalogue of Microorganisms (GCM) 10K type strain sequencing project: providing services to taxonomists for standard genome sequencing and annotation.</title>
        <authorList>
            <consortium name="The Broad Institute Genomics Platform"/>
            <consortium name="The Broad Institute Genome Sequencing Center for Infectious Disease"/>
            <person name="Wu L."/>
            <person name="Ma J."/>
        </authorList>
    </citation>
    <scope>NUCLEOTIDE SEQUENCE [LARGE SCALE GENOMIC DNA]</scope>
    <source>
        <strain evidence="6">CGMCC 4.7682</strain>
    </source>
</reference>
<keyword evidence="5" id="KW-0378">Hydrolase</keyword>